<comment type="caution">
    <text evidence="1">The sequence shown here is derived from an EMBL/GenBank/DDBJ whole genome shotgun (WGS) entry which is preliminary data.</text>
</comment>
<dbReference type="Proteomes" id="UP001060215">
    <property type="component" value="Chromosome 12"/>
</dbReference>
<reference evidence="1 2" key="1">
    <citation type="journal article" date="2022" name="Plant J.">
        <title>Chromosome-level genome of Camellia lanceoleosa provides a valuable resource for understanding genome evolution and self-incompatibility.</title>
        <authorList>
            <person name="Gong W."/>
            <person name="Xiao S."/>
            <person name="Wang L."/>
            <person name="Liao Z."/>
            <person name="Chang Y."/>
            <person name="Mo W."/>
            <person name="Hu G."/>
            <person name="Li W."/>
            <person name="Zhao G."/>
            <person name="Zhu H."/>
            <person name="Hu X."/>
            <person name="Ji K."/>
            <person name="Xiang X."/>
            <person name="Song Q."/>
            <person name="Yuan D."/>
            <person name="Jin S."/>
            <person name="Zhang L."/>
        </authorList>
    </citation>
    <scope>NUCLEOTIDE SEQUENCE [LARGE SCALE GENOMIC DNA]</scope>
    <source>
        <strain evidence="1">SQ_2022a</strain>
    </source>
</reference>
<accession>A0ACC0G1U4</accession>
<dbReference type="EMBL" id="CM045769">
    <property type="protein sequence ID" value="KAI7993606.1"/>
    <property type="molecule type" value="Genomic_DNA"/>
</dbReference>
<proteinExistence type="predicted"/>
<sequence length="66" mass="7381">MHGIRATFPSVSKSIVEVLSAIVLIVLFLLQKYGTSRVRFNCLVDHGGRIDWLGKYSVLDTLDSLM</sequence>
<evidence type="ECO:0000313" key="1">
    <source>
        <dbReference type="EMBL" id="KAI7993606.1"/>
    </source>
</evidence>
<name>A0ACC0G1U4_9ERIC</name>
<organism evidence="1 2">
    <name type="scientific">Camellia lanceoleosa</name>
    <dbReference type="NCBI Taxonomy" id="1840588"/>
    <lineage>
        <taxon>Eukaryota</taxon>
        <taxon>Viridiplantae</taxon>
        <taxon>Streptophyta</taxon>
        <taxon>Embryophyta</taxon>
        <taxon>Tracheophyta</taxon>
        <taxon>Spermatophyta</taxon>
        <taxon>Magnoliopsida</taxon>
        <taxon>eudicotyledons</taxon>
        <taxon>Gunneridae</taxon>
        <taxon>Pentapetalae</taxon>
        <taxon>asterids</taxon>
        <taxon>Ericales</taxon>
        <taxon>Theaceae</taxon>
        <taxon>Camellia</taxon>
    </lineage>
</organism>
<evidence type="ECO:0000313" key="2">
    <source>
        <dbReference type="Proteomes" id="UP001060215"/>
    </source>
</evidence>
<protein>
    <submittedName>
        <fullName evidence="1">Potassium transporter 17</fullName>
    </submittedName>
</protein>
<keyword evidence="2" id="KW-1185">Reference proteome</keyword>
<gene>
    <name evidence="1" type="ORF">LOK49_LG11G00318</name>
</gene>